<dbReference type="OrthoDB" id="981524at2"/>
<dbReference type="Proteomes" id="UP000184432">
    <property type="component" value="Unassembled WGS sequence"/>
</dbReference>
<protein>
    <submittedName>
        <fullName evidence="2">Uncharacterized protein</fullName>
    </submittedName>
</protein>
<feature type="transmembrane region" description="Helical" evidence="1">
    <location>
        <begin position="121"/>
        <end position="139"/>
    </location>
</feature>
<name>A0A1M6CCF7_9FLAO</name>
<reference evidence="3" key="1">
    <citation type="submission" date="2016-11" db="EMBL/GenBank/DDBJ databases">
        <authorList>
            <person name="Varghese N."/>
            <person name="Submissions S."/>
        </authorList>
    </citation>
    <scope>NUCLEOTIDE SEQUENCE [LARGE SCALE GENOMIC DNA]</scope>
    <source>
        <strain evidence="3">DSM 22623</strain>
    </source>
</reference>
<accession>A0A1M6CCF7</accession>
<keyword evidence="1" id="KW-1133">Transmembrane helix</keyword>
<evidence type="ECO:0000313" key="3">
    <source>
        <dbReference type="Proteomes" id="UP000184432"/>
    </source>
</evidence>
<sequence>MKKDKLHKDNGGFKIPDGYFETFEDRLQEAIASETDTSPTLDTKISSGFTAPDGYFDHVEESITKAITSQEEEKSILDHKISSGFGTPESYFESLEEKVLQKATKEVPKGKVISIFSKRNLLYISGIAAMIAIIISVSITKGNTDLTDINTLELADIQEYFAEGNVELSNEDIASLLDEETNYTDVFEEKEISEEELLEYLSEEDLEDDIIFTD</sequence>
<gene>
    <name evidence="2" type="ORF">SAMN04488508_10250</name>
</gene>
<dbReference type="EMBL" id="FQYP01000002">
    <property type="protein sequence ID" value="SHI58689.1"/>
    <property type="molecule type" value="Genomic_DNA"/>
</dbReference>
<keyword evidence="1" id="KW-0812">Transmembrane</keyword>
<proteinExistence type="predicted"/>
<evidence type="ECO:0000313" key="2">
    <source>
        <dbReference type="EMBL" id="SHI58689.1"/>
    </source>
</evidence>
<dbReference type="AlphaFoldDB" id="A0A1M6CCF7"/>
<dbReference type="STRING" id="570521.SAMN04488508_10250"/>
<dbReference type="RefSeq" id="WP_073314568.1">
    <property type="nucleotide sequence ID" value="NZ_FQYP01000002.1"/>
</dbReference>
<keyword evidence="3" id="KW-1185">Reference proteome</keyword>
<keyword evidence="1" id="KW-0472">Membrane</keyword>
<organism evidence="2 3">
    <name type="scientific">Aquimarina spongiae</name>
    <dbReference type="NCBI Taxonomy" id="570521"/>
    <lineage>
        <taxon>Bacteria</taxon>
        <taxon>Pseudomonadati</taxon>
        <taxon>Bacteroidota</taxon>
        <taxon>Flavobacteriia</taxon>
        <taxon>Flavobacteriales</taxon>
        <taxon>Flavobacteriaceae</taxon>
        <taxon>Aquimarina</taxon>
    </lineage>
</organism>
<evidence type="ECO:0000256" key="1">
    <source>
        <dbReference type="SAM" id="Phobius"/>
    </source>
</evidence>